<organism evidence="1 2">
    <name type="scientific">Clostridium uliginosum</name>
    <dbReference type="NCBI Taxonomy" id="119641"/>
    <lineage>
        <taxon>Bacteria</taxon>
        <taxon>Bacillati</taxon>
        <taxon>Bacillota</taxon>
        <taxon>Clostridia</taxon>
        <taxon>Eubacteriales</taxon>
        <taxon>Clostridiaceae</taxon>
        <taxon>Clostridium</taxon>
    </lineage>
</organism>
<dbReference type="AlphaFoldDB" id="A0A1I1R6I9"/>
<dbReference type="InterPro" id="IPR013325">
    <property type="entry name" value="RNA_pol_sigma_r2"/>
</dbReference>
<keyword evidence="2" id="KW-1185">Reference proteome</keyword>
<dbReference type="GO" id="GO:0006352">
    <property type="term" value="P:DNA-templated transcription initiation"/>
    <property type="evidence" value="ECO:0007669"/>
    <property type="project" value="InterPro"/>
</dbReference>
<name>A0A1I1R6I9_9CLOT</name>
<dbReference type="GO" id="GO:0003700">
    <property type="term" value="F:DNA-binding transcription factor activity"/>
    <property type="evidence" value="ECO:0007669"/>
    <property type="project" value="InterPro"/>
</dbReference>
<evidence type="ECO:0000313" key="1">
    <source>
        <dbReference type="EMBL" id="SFD29981.1"/>
    </source>
</evidence>
<dbReference type="Proteomes" id="UP000199263">
    <property type="component" value="Unassembled WGS sequence"/>
</dbReference>
<dbReference type="OrthoDB" id="1901170at2"/>
<dbReference type="NCBIfam" id="TIGR02937">
    <property type="entry name" value="sigma70-ECF"/>
    <property type="match status" value="1"/>
</dbReference>
<dbReference type="STRING" id="119641.SAMN05421842_13039"/>
<dbReference type="SUPFAM" id="SSF88946">
    <property type="entry name" value="Sigma2 domain of RNA polymerase sigma factors"/>
    <property type="match status" value="1"/>
</dbReference>
<sequence length="187" mass="21674">MNYKYIEDLVLKSKNNDMLSKENLANEFKPLILNISKKTFIDGYDNYDIQNECYKTLFKCVSLYNLDNHRFVAYATNGIKNGINDLIKRAKTRSSAEGYEALILSDNLEHTLPSEMAALDDILCDKCDHESISNAINELSENEKELVEFIFFKNNSVRTYAYWKNICYSTANQRKSSVLKKISKYLN</sequence>
<evidence type="ECO:0000313" key="2">
    <source>
        <dbReference type="Proteomes" id="UP000199263"/>
    </source>
</evidence>
<dbReference type="SUPFAM" id="SSF88659">
    <property type="entry name" value="Sigma3 and sigma4 domains of RNA polymerase sigma factors"/>
    <property type="match status" value="1"/>
</dbReference>
<gene>
    <name evidence="1" type="ORF">SAMN05421842_13039</name>
</gene>
<dbReference type="InterPro" id="IPR013324">
    <property type="entry name" value="RNA_pol_sigma_r3/r4-like"/>
</dbReference>
<proteinExistence type="predicted"/>
<accession>A0A1I1R6I9</accession>
<dbReference type="RefSeq" id="WP_090093763.1">
    <property type="nucleotide sequence ID" value="NZ_FOMG01000030.1"/>
</dbReference>
<dbReference type="InterPro" id="IPR014284">
    <property type="entry name" value="RNA_pol_sigma-70_dom"/>
</dbReference>
<protein>
    <submittedName>
        <fullName evidence="1">RNA polymerase sigma factor, sigma-70 family</fullName>
    </submittedName>
</protein>
<dbReference type="EMBL" id="FOMG01000030">
    <property type="protein sequence ID" value="SFD29981.1"/>
    <property type="molecule type" value="Genomic_DNA"/>
</dbReference>
<reference evidence="1 2" key="1">
    <citation type="submission" date="2016-10" db="EMBL/GenBank/DDBJ databases">
        <authorList>
            <person name="de Groot N.N."/>
        </authorList>
    </citation>
    <scope>NUCLEOTIDE SEQUENCE [LARGE SCALE GENOMIC DNA]</scope>
    <source>
        <strain evidence="1 2">DSM 12992</strain>
    </source>
</reference>